<protein>
    <recommendedName>
        <fullName evidence="3">DUF559 domain-containing protein</fullName>
    </recommendedName>
</protein>
<keyword evidence="2" id="KW-1185">Reference proteome</keyword>
<sequence length="273" mass="31653">MNASNKSRSTNSMSREEKLAICTRELYSHEQFIQNFKQDLNELLSAQDFMNLVRSISTGKDSNGMFSGYRSPEIQRFKQTLNQAMRDAQVYFKFTAYHRIADRMQSLGATQKSTAISVFYAVWLLSLKSATGGIKTTATCNSPANDHSAAAFEQSDELVDFRLKWPAQYRCEDGHYVRSKNEMLVDNWLFSHRICHAYEKAVFSSSDSTNYCSDFFIPSRQLFIEIWGLGTQEYLQRKERKIHFYQSNGYQLLSIEDKDVRNLDDILSRTFSR</sequence>
<evidence type="ECO:0000313" key="2">
    <source>
        <dbReference type="Proteomes" id="UP000293345"/>
    </source>
</evidence>
<dbReference type="AlphaFoldDB" id="A0A4Q2JZ95"/>
<evidence type="ECO:0008006" key="3">
    <source>
        <dbReference type="Google" id="ProtNLM"/>
    </source>
</evidence>
<reference evidence="1 2" key="1">
    <citation type="submission" date="2019-01" db="EMBL/GenBank/DDBJ databases">
        <title>Senegalimassilia sp. nov. KGMB04484 isolated human feces.</title>
        <authorList>
            <person name="Han K.-I."/>
            <person name="Kim J.-S."/>
            <person name="Lee K.C."/>
            <person name="Suh M.K."/>
            <person name="Eom M.K."/>
            <person name="Lee J.H."/>
            <person name="Park S.-H."/>
            <person name="Kang S.W."/>
            <person name="Park J.-E."/>
            <person name="Oh B.S."/>
            <person name="Yu S.Y."/>
            <person name="Choi S.-H."/>
            <person name="Lee D.H."/>
            <person name="Yoon H."/>
            <person name="Kim B.-Y."/>
            <person name="Lee J.H."/>
            <person name="Lee J.-S."/>
        </authorList>
    </citation>
    <scope>NUCLEOTIDE SEQUENCE [LARGE SCALE GENOMIC DNA]</scope>
    <source>
        <strain evidence="1 2">KGMB04484</strain>
    </source>
</reference>
<proteinExistence type="predicted"/>
<dbReference type="Proteomes" id="UP000293345">
    <property type="component" value="Unassembled WGS sequence"/>
</dbReference>
<organism evidence="1 2">
    <name type="scientific">Senegalimassilia faecalis</name>
    <dbReference type="NCBI Taxonomy" id="2509433"/>
    <lineage>
        <taxon>Bacteria</taxon>
        <taxon>Bacillati</taxon>
        <taxon>Actinomycetota</taxon>
        <taxon>Coriobacteriia</taxon>
        <taxon>Coriobacteriales</taxon>
        <taxon>Coriobacteriaceae</taxon>
        <taxon>Senegalimassilia</taxon>
    </lineage>
</organism>
<dbReference type="OrthoDB" id="4524286at2"/>
<evidence type="ECO:0000313" key="1">
    <source>
        <dbReference type="EMBL" id="RXZ54399.1"/>
    </source>
</evidence>
<gene>
    <name evidence="1" type="ORF">ET524_07850</name>
</gene>
<comment type="caution">
    <text evidence="1">The sequence shown here is derived from an EMBL/GenBank/DDBJ whole genome shotgun (WGS) entry which is preliminary data.</text>
</comment>
<name>A0A4Q2JZ95_9ACTN</name>
<dbReference type="RefSeq" id="WP_129424731.1">
    <property type="nucleotide sequence ID" value="NZ_SDPW01000001.1"/>
</dbReference>
<dbReference type="EMBL" id="SDPW01000001">
    <property type="protein sequence ID" value="RXZ54399.1"/>
    <property type="molecule type" value="Genomic_DNA"/>
</dbReference>
<accession>A0A4Q2JZ95</accession>
<dbReference type="Gene3D" id="3.40.960.10">
    <property type="entry name" value="VSR Endonuclease"/>
    <property type="match status" value="1"/>
</dbReference>